<comment type="subcellular location">
    <subcellularLocation>
        <location evidence="1">Cell envelope</location>
    </subcellularLocation>
</comment>
<keyword evidence="5" id="KW-0813">Transport</keyword>
<keyword evidence="3" id="KW-0732">Signal</keyword>
<evidence type="ECO:0000256" key="3">
    <source>
        <dbReference type="ARBA" id="ARBA00022729"/>
    </source>
</evidence>
<dbReference type="AlphaFoldDB" id="A0A1M5Z2D4"/>
<name>A0A1M5Z2D4_BUTFI</name>
<dbReference type="SUPFAM" id="SSF53822">
    <property type="entry name" value="Periplasmic binding protein-like I"/>
    <property type="match status" value="1"/>
</dbReference>
<keyword evidence="6" id="KW-1185">Reference proteome</keyword>
<evidence type="ECO:0000313" key="5">
    <source>
        <dbReference type="EMBL" id="SHI18341.1"/>
    </source>
</evidence>
<dbReference type="InterPro" id="IPR025997">
    <property type="entry name" value="SBP_2_dom"/>
</dbReference>
<dbReference type="PANTHER" id="PTHR46847">
    <property type="entry name" value="D-ALLOSE-BINDING PERIPLASMIC PROTEIN-RELATED"/>
    <property type="match status" value="1"/>
</dbReference>
<dbReference type="STRING" id="1121131.SAMN02745229_01908"/>
<protein>
    <submittedName>
        <fullName evidence="5">Simple sugar transport system substrate-binding protein</fullName>
    </submittedName>
</protein>
<dbReference type="OrthoDB" id="9814427at2"/>
<evidence type="ECO:0000313" key="6">
    <source>
        <dbReference type="Proteomes" id="UP000184278"/>
    </source>
</evidence>
<dbReference type="PROSITE" id="PS51257">
    <property type="entry name" value="PROKAR_LIPOPROTEIN"/>
    <property type="match status" value="1"/>
</dbReference>
<dbReference type="GO" id="GO:0030313">
    <property type="term" value="C:cell envelope"/>
    <property type="evidence" value="ECO:0007669"/>
    <property type="project" value="UniProtKB-SubCell"/>
</dbReference>
<evidence type="ECO:0000256" key="2">
    <source>
        <dbReference type="ARBA" id="ARBA00007639"/>
    </source>
</evidence>
<dbReference type="GO" id="GO:0030246">
    <property type="term" value="F:carbohydrate binding"/>
    <property type="evidence" value="ECO:0007669"/>
    <property type="project" value="UniProtKB-ARBA"/>
</dbReference>
<dbReference type="PANTHER" id="PTHR46847:SF3">
    <property type="entry name" value="GALACTOFURANOSE-BINDING PROTEIN YTFQ"/>
    <property type="match status" value="1"/>
</dbReference>
<reference evidence="6" key="1">
    <citation type="submission" date="2016-11" db="EMBL/GenBank/DDBJ databases">
        <authorList>
            <person name="Varghese N."/>
            <person name="Submissions S."/>
        </authorList>
    </citation>
    <scope>NUCLEOTIDE SEQUENCE [LARGE SCALE GENOMIC DNA]</scope>
    <source>
        <strain evidence="6">DSM 3071</strain>
    </source>
</reference>
<dbReference type="Pfam" id="PF13407">
    <property type="entry name" value="Peripla_BP_4"/>
    <property type="match status" value="1"/>
</dbReference>
<dbReference type="RefSeq" id="WP_081373792.1">
    <property type="nucleotide sequence ID" value="NZ_FQXK01000015.1"/>
</dbReference>
<evidence type="ECO:0000259" key="4">
    <source>
        <dbReference type="Pfam" id="PF13407"/>
    </source>
</evidence>
<dbReference type="GeneID" id="89508831"/>
<dbReference type="Gene3D" id="3.40.50.2300">
    <property type="match status" value="2"/>
</dbReference>
<organism evidence="5 6">
    <name type="scientific">Butyrivibrio fibrisolvens DSM 3071</name>
    <dbReference type="NCBI Taxonomy" id="1121131"/>
    <lineage>
        <taxon>Bacteria</taxon>
        <taxon>Bacillati</taxon>
        <taxon>Bacillota</taxon>
        <taxon>Clostridia</taxon>
        <taxon>Lachnospirales</taxon>
        <taxon>Lachnospiraceae</taxon>
        <taxon>Butyrivibrio</taxon>
    </lineage>
</organism>
<gene>
    <name evidence="5" type="ORF">SAMN02745229_01908</name>
</gene>
<dbReference type="EMBL" id="FQXK01000015">
    <property type="protein sequence ID" value="SHI18341.1"/>
    <property type="molecule type" value="Genomic_DNA"/>
</dbReference>
<evidence type="ECO:0000256" key="1">
    <source>
        <dbReference type="ARBA" id="ARBA00004196"/>
    </source>
</evidence>
<dbReference type="InterPro" id="IPR028082">
    <property type="entry name" value="Peripla_BP_I"/>
</dbReference>
<accession>A0A1M5Z2D4</accession>
<sequence>MNKKAGRLLSIISILSIQLASICGCGDSGTSILQDYGLLNNDAETQAGTFDTSFNDIADSESLSEDGIYINTGDAITVGFSQIGAESDWRLACTNSIVSAFTAENGYNLIYDDAQQKQENQFKAIREFIDQDVDYIILDPIVETGWDGALLEAKEAGIPVIIVDRRVSVEDDSLYTAWIGADFYLEGARACAWLDAYLDKKGIDKEIGIIDIQGTLGASAQIGRSNALKDAVEAHDNWNLLAAESGDFVKAKGREVMESMIKEYGYKIDVVYCENDNEAYGAIEALKDAGYKIGNDINNGEVMIISFDSTREGLELTLDGTIAVDTECNPLYGPILTQTIACLHNNTYLQKESYVLESQFSADRTVYSTRIDGNTYKVTILSQDIIDERVY</sequence>
<proteinExistence type="inferred from homology"/>
<feature type="domain" description="Periplasmic binding protein" evidence="4">
    <location>
        <begin position="79"/>
        <end position="323"/>
    </location>
</feature>
<comment type="similarity">
    <text evidence="2">Belongs to the bacterial solute-binding protein 2 family.</text>
</comment>
<dbReference type="Proteomes" id="UP000184278">
    <property type="component" value="Unassembled WGS sequence"/>
</dbReference>
<keyword evidence="5" id="KW-0762">Sugar transport</keyword>
<dbReference type="CDD" id="cd06309">
    <property type="entry name" value="PBP1_galactofuranose_YtfQ-like"/>
    <property type="match status" value="1"/>
</dbReference>